<sequence>MYPSMGEYFISKMYSGSFQYRSFVMGFIFQYISFWSISGQPGVIYPHSNFICFKKDLYLDSYVQIKSWQCTLQNQVTTSKILITALMYSGATIICSTIRYFTKFKLYRMAAQKGNLYEIIVQNIYRI</sequence>
<reference evidence="2" key="1">
    <citation type="submission" date="2023-06" db="EMBL/GenBank/DDBJ databases">
        <authorList>
            <person name="Kurt Z."/>
        </authorList>
    </citation>
    <scope>NUCLEOTIDE SEQUENCE</scope>
</reference>
<dbReference type="EMBL" id="CAXDID020000290">
    <property type="protein sequence ID" value="CAL6071453.1"/>
    <property type="molecule type" value="Genomic_DNA"/>
</dbReference>
<keyword evidence="1" id="KW-0472">Membrane</keyword>
<keyword evidence="1" id="KW-0812">Transmembrane</keyword>
<proteinExistence type="predicted"/>
<keyword evidence="4" id="KW-1185">Reference proteome</keyword>
<protein>
    <submittedName>
        <fullName evidence="3">Hypothetical_protein</fullName>
    </submittedName>
</protein>
<comment type="caution">
    <text evidence="2">The sequence shown here is derived from an EMBL/GenBank/DDBJ whole genome shotgun (WGS) entry which is preliminary data.</text>
</comment>
<gene>
    <name evidence="2" type="ORF">HINF_LOCUS5264</name>
    <name evidence="3" type="ORF">HINF_LOCUS55153</name>
</gene>
<keyword evidence="1" id="KW-1133">Transmembrane helix</keyword>
<dbReference type="EMBL" id="CATOUU010000134">
    <property type="protein sequence ID" value="CAI9917619.1"/>
    <property type="molecule type" value="Genomic_DNA"/>
</dbReference>
<evidence type="ECO:0000313" key="2">
    <source>
        <dbReference type="EMBL" id="CAI9917619.1"/>
    </source>
</evidence>
<dbReference type="Proteomes" id="UP001642409">
    <property type="component" value="Unassembled WGS sequence"/>
</dbReference>
<evidence type="ECO:0000313" key="4">
    <source>
        <dbReference type="Proteomes" id="UP001642409"/>
    </source>
</evidence>
<organism evidence="2">
    <name type="scientific">Hexamita inflata</name>
    <dbReference type="NCBI Taxonomy" id="28002"/>
    <lineage>
        <taxon>Eukaryota</taxon>
        <taxon>Metamonada</taxon>
        <taxon>Diplomonadida</taxon>
        <taxon>Hexamitidae</taxon>
        <taxon>Hexamitinae</taxon>
        <taxon>Hexamita</taxon>
    </lineage>
</organism>
<feature type="transmembrane region" description="Helical" evidence="1">
    <location>
        <begin position="81"/>
        <end position="101"/>
    </location>
</feature>
<feature type="transmembrane region" description="Helical" evidence="1">
    <location>
        <begin position="20"/>
        <end position="38"/>
    </location>
</feature>
<accession>A0AA86TG44</accession>
<evidence type="ECO:0000256" key="1">
    <source>
        <dbReference type="SAM" id="Phobius"/>
    </source>
</evidence>
<name>A0AA86TG44_9EUKA</name>
<evidence type="ECO:0000313" key="3">
    <source>
        <dbReference type="EMBL" id="CAL6071453.1"/>
    </source>
</evidence>
<reference evidence="3 4" key="2">
    <citation type="submission" date="2024-07" db="EMBL/GenBank/DDBJ databases">
        <authorList>
            <person name="Akdeniz Z."/>
        </authorList>
    </citation>
    <scope>NUCLEOTIDE SEQUENCE [LARGE SCALE GENOMIC DNA]</scope>
</reference>
<dbReference type="AlphaFoldDB" id="A0AA86TG44"/>